<feature type="transmembrane region" description="Helical" evidence="1">
    <location>
        <begin position="21"/>
        <end position="41"/>
    </location>
</feature>
<name>A0A1G2B9F5_9BACT</name>
<keyword evidence="1" id="KW-0812">Transmembrane</keyword>
<evidence type="ECO:0000313" key="2">
    <source>
        <dbReference type="EMBL" id="OGY85834.1"/>
    </source>
</evidence>
<gene>
    <name evidence="2" type="ORF">A2319_05770</name>
</gene>
<sequence length="102" mass="11961">MKKINLQINFKQILITNFFKIFELVSLISLTIFIYFFYTYFLTPTTPALPDEAGLPTQNEGKISNLDNYEQIMADHQQKKNQANAFTGYMLNNPFRHTTEEE</sequence>
<comment type="caution">
    <text evidence="2">The sequence shown here is derived from an EMBL/GenBank/DDBJ whole genome shotgun (WGS) entry which is preliminary data.</text>
</comment>
<dbReference type="Proteomes" id="UP000176420">
    <property type="component" value="Unassembled WGS sequence"/>
</dbReference>
<protein>
    <submittedName>
        <fullName evidence="2">Uncharacterized protein</fullName>
    </submittedName>
</protein>
<keyword evidence="1" id="KW-1133">Transmembrane helix</keyword>
<proteinExistence type="predicted"/>
<dbReference type="AlphaFoldDB" id="A0A1G2B9F5"/>
<dbReference type="EMBL" id="MHKI01000027">
    <property type="protein sequence ID" value="OGY85834.1"/>
    <property type="molecule type" value="Genomic_DNA"/>
</dbReference>
<evidence type="ECO:0000313" key="3">
    <source>
        <dbReference type="Proteomes" id="UP000176420"/>
    </source>
</evidence>
<organism evidence="2 3">
    <name type="scientific">Candidatus Kerfeldbacteria bacterium RIFOXYB2_FULL_38_14</name>
    <dbReference type="NCBI Taxonomy" id="1798547"/>
    <lineage>
        <taxon>Bacteria</taxon>
        <taxon>Candidatus Kerfeldiibacteriota</taxon>
    </lineage>
</organism>
<accession>A0A1G2B9F5</accession>
<reference evidence="2 3" key="1">
    <citation type="journal article" date="2016" name="Nat. Commun.">
        <title>Thousands of microbial genomes shed light on interconnected biogeochemical processes in an aquifer system.</title>
        <authorList>
            <person name="Anantharaman K."/>
            <person name="Brown C.T."/>
            <person name="Hug L.A."/>
            <person name="Sharon I."/>
            <person name="Castelle C.J."/>
            <person name="Probst A.J."/>
            <person name="Thomas B.C."/>
            <person name="Singh A."/>
            <person name="Wilkins M.J."/>
            <person name="Karaoz U."/>
            <person name="Brodie E.L."/>
            <person name="Williams K.H."/>
            <person name="Hubbard S.S."/>
            <person name="Banfield J.F."/>
        </authorList>
    </citation>
    <scope>NUCLEOTIDE SEQUENCE [LARGE SCALE GENOMIC DNA]</scope>
</reference>
<keyword evidence="1" id="KW-0472">Membrane</keyword>
<evidence type="ECO:0000256" key="1">
    <source>
        <dbReference type="SAM" id="Phobius"/>
    </source>
</evidence>